<dbReference type="Proteomes" id="UP000757435">
    <property type="component" value="Unassembled WGS sequence"/>
</dbReference>
<keyword evidence="3" id="KW-0547">Nucleotide-binding</keyword>
<evidence type="ECO:0000256" key="6">
    <source>
        <dbReference type="ARBA" id="ARBA00023136"/>
    </source>
</evidence>
<dbReference type="SUPFAM" id="SSF52540">
    <property type="entry name" value="P-loop containing nucleoside triphosphate hydrolases"/>
    <property type="match status" value="1"/>
</dbReference>
<dbReference type="GO" id="GO:0016020">
    <property type="term" value="C:membrane"/>
    <property type="evidence" value="ECO:0007669"/>
    <property type="project" value="UniProtKB-SubCell"/>
</dbReference>
<comment type="caution">
    <text evidence="8">The sequence shown here is derived from an EMBL/GenBank/DDBJ whole genome shotgun (WGS) entry which is preliminary data.</text>
</comment>
<dbReference type="Pfam" id="PF05128">
    <property type="entry name" value="DUF697"/>
    <property type="match status" value="1"/>
</dbReference>
<dbReference type="Pfam" id="PF01926">
    <property type="entry name" value="MMR_HSR1"/>
    <property type="match status" value="1"/>
</dbReference>
<dbReference type="GO" id="GO:0005525">
    <property type="term" value="F:GTP binding"/>
    <property type="evidence" value="ECO:0007669"/>
    <property type="project" value="UniProtKB-KW"/>
</dbReference>
<evidence type="ECO:0000256" key="3">
    <source>
        <dbReference type="ARBA" id="ARBA00022741"/>
    </source>
</evidence>
<dbReference type="InterPro" id="IPR021147">
    <property type="entry name" value="DUF697"/>
</dbReference>
<dbReference type="GO" id="GO:0030488">
    <property type="term" value="P:tRNA methylation"/>
    <property type="evidence" value="ECO:0007669"/>
    <property type="project" value="TreeGrafter"/>
</dbReference>
<dbReference type="AlphaFoldDB" id="A0A951QHS9"/>
<protein>
    <submittedName>
        <fullName evidence="8">GTP-binding protein</fullName>
    </submittedName>
</protein>
<evidence type="ECO:0000313" key="9">
    <source>
        <dbReference type="Proteomes" id="UP000757435"/>
    </source>
</evidence>
<proteinExistence type="predicted"/>
<dbReference type="InterPro" id="IPR006073">
    <property type="entry name" value="GTP-bd"/>
</dbReference>
<keyword evidence="2" id="KW-0812">Transmembrane</keyword>
<dbReference type="InterPro" id="IPR005225">
    <property type="entry name" value="Small_GTP-bd"/>
</dbReference>
<dbReference type="PANTHER" id="PTHR42714:SF6">
    <property type="entry name" value="TRANSLATION INITIATION FACTOR IF-2"/>
    <property type="match status" value="1"/>
</dbReference>
<reference evidence="8" key="2">
    <citation type="journal article" date="2022" name="Microbiol. Resour. Announc.">
        <title>Metagenome Sequencing to Explore Phylogenomics of Terrestrial Cyanobacteria.</title>
        <authorList>
            <person name="Ward R.D."/>
            <person name="Stajich J.E."/>
            <person name="Johansen J.R."/>
            <person name="Huntemann M."/>
            <person name="Clum A."/>
            <person name="Foster B."/>
            <person name="Foster B."/>
            <person name="Roux S."/>
            <person name="Palaniappan K."/>
            <person name="Varghese N."/>
            <person name="Mukherjee S."/>
            <person name="Reddy T.B.K."/>
            <person name="Daum C."/>
            <person name="Copeland A."/>
            <person name="Chen I.A."/>
            <person name="Ivanova N.N."/>
            <person name="Kyrpides N.C."/>
            <person name="Shapiro N."/>
            <person name="Eloe-Fadrosh E.A."/>
            <person name="Pietrasiak N."/>
        </authorList>
    </citation>
    <scope>NUCLEOTIDE SEQUENCE</scope>
    <source>
        <strain evidence="8">UHER 2000/2452</strain>
    </source>
</reference>
<evidence type="ECO:0000256" key="1">
    <source>
        <dbReference type="ARBA" id="ARBA00004141"/>
    </source>
</evidence>
<dbReference type="CDD" id="cd00880">
    <property type="entry name" value="Era_like"/>
    <property type="match status" value="1"/>
</dbReference>
<dbReference type="GO" id="GO:0005737">
    <property type="term" value="C:cytoplasm"/>
    <property type="evidence" value="ECO:0007669"/>
    <property type="project" value="TreeGrafter"/>
</dbReference>
<feature type="domain" description="G" evidence="7">
    <location>
        <begin position="35"/>
        <end position="146"/>
    </location>
</feature>
<name>A0A951QHS9_9CYAN</name>
<evidence type="ECO:0000259" key="7">
    <source>
        <dbReference type="Pfam" id="PF01926"/>
    </source>
</evidence>
<gene>
    <name evidence="8" type="ORF">KME15_25645</name>
</gene>
<dbReference type="InterPro" id="IPR027417">
    <property type="entry name" value="P-loop_NTPase"/>
</dbReference>
<keyword evidence="5" id="KW-0342">GTP-binding</keyword>
<accession>A0A951QHS9</accession>
<dbReference type="Gene3D" id="3.40.50.300">
    <property type="entry name" value="P-loop containing nucleotide triphosphate hydrolases"/>
    <property type="match status" value="1"/>
</dbReference>
<dbReference type="GO" id="GO:0002098">
    <property type="term" value="P:tRNA wobble uridine modification"/>
    <property type="evidence" value="ECO:0007669"/>
    <property type="project" value="TreeGrafter"/>
</dbReference>
<organism evidence="8 9">
    <name type="scientific">Drouetiella hepatica Uher 2000/2452</name>
    <dbReference type="NCBI Taxonomy" id="904376"/>
    <lineage>
        <taxon>Bacteria</taxon>
        <taxon>Bacillati</taxon>
        <taxon>Cyanobacteriota</taxon>
        <taxon>Cyanophyceae</taxon>
        <taxon>Oculatellales</taxon>
        <taxon>Oculatellaceae</taxon>
        <taxon>Drouetiella</taxon>
    </lineage>
</organism>
<comment type="subcellular location">
    <subcellularLocation>
        <location evidence="1">Membrane</location>
        <topology evidence="1">Multi-pass membrane protein</topology>
    </subcellularLocation>
</comment>
<dbReference type="EMBL" id="JAHHHD010000055">
    <property type="protein sequence ID" value="MBW4662056.1"/>
    <property type="molecule type" value="Genomic_DNA"/>
</dbReference>
<dbReference type="PANTHER" id="PTHR42714">
    <property type="entry name" value="TRNA MODIFICATION GTPASE GTPBP3"/>
    <property type="match status" value="1"/>
</dbReference>
<keyword evidence="6" id="KW-0472">Membrane</keyword>
<evidence type="ECO:0000256" key="4">
    <source>
        <dbReference type="ARBA" id="ARBA00022989"/>
    </source>
</evidence>
<dbReference type="NCBIfam" id="TIGR00231">
    <property type="entry name" value="small_GTP"/>
    <property type="match status" value="1"/>
</dbReference>
<evidence type="ECO:0000256" key="2">
    <source>
        <dbReference type="ARBA" id="ARBA00022692"/>
    </source>
</evidence>
<keyword evidence="4" id="KW-1133">Transmembrane helix</keyword>
<evidence type="ECO:0000256" key="5">
    <source>
        <dbReference type="ARBA" id="ARBA00023134"/>
    </source>
</evidence>
<evidence type="ECO:0000313" key="8">
    <source>
        <dbReference type="EMBL" id="MBW4662056.1"/>
    </source>
</evidence>
<sequence length="423" mass="46582">MRRRNPDSTELQAAMRTDLDRLSTSLDKLDQGLIRIAVFGLVSRGKSAVVNALLGQKLLQTGPLNGVTQYPRSVYWSAEGQAKAELIDTPGLDEVGGELRAQMAREVVDQADLILYIISGDITRTEYEALRELQTAHKPMILVFNKIDLYPNQDRQTVYRKLQARFAHEGEGKPFLTPEDIVLVAAEPAPVEVRVEWADGRVTYEQESPPPQVEELKNKLLEILDREGRSLLALNALRQARDSEGAIARKVVKLQREDAEDLIWKFARWKAIAIAANPFAVLDLLGGAITDLVMIRALARLYGLPMTRHEAESLLKSILFSSGGLLLSEVGTGLLLGFGKSASVLAIPFDSVSGLATYSTTAIAQASMAGYGSYRVGKAAQVYLEQGCTWGEQGANTVIQEILEQSDSNTAIHRLRRELEGER</sequence>
<reference evidence="8" key="1">
    <citation type="submission" date="2021-05" db="EMBL/GenBank/DDBJ databases">
        <authorList>
            <person name="Pietrasiak N."/>
            <person name="Ward R."/>
            <person name="Stajich J.E."/>
            <person name="Kurbessoian T."/>
        </authorList>
    </citation>
    <scope>NUCLEOTIDE SEQUENCE</scope>
    <source>
        <strain evidence="8">UHER 2000/2452</strain>
    </source>
</reference>